<feature type="region of interest" description="Disordered" evidence="1">
    <location>
        <begin position="144"/>
        <end position="368"/>
    </location>
</feature>
<protein>
    <submittedName>
        <fullName evidence="4">PACT_coil_coil domain-containing protein</fullName>
    </submittedName>
</protein>
<evidence type="ECO:0000313" key="3">
    <source>
        <dbReference type="Proteomes" id="UP000271162"/>
    </source>
</evidence>
<feature type="compositionally biased region" description="Acidic residues" evidence="1">
    <location>
        <begin position="285"/>
        <end position="298"/>
    </location>
</feature>
<feature type="compositionally biased region" description="Basic and acidic residues" evidence="1">
    <location>
        <begin position="154"/>
        <end position="163"/>
    </location>
</feature>
<keyword evidence="3" id="KW-1185">Reference proteome</keyword>
<feature type="compositionally biased region" description="Basic and acidic residues" evidence="1">
    <location>
        <begin position="217"/>
        <end position="244"/>
    </location>
</feature>
<feature type="compositionally biased region" description="Low complexity" evidence="1">
    <location>
        <begin position="180"/>
        <end position="192"/>
    </location>
</feature>
<dbReference type="OMA" id="CQRICCC"/>
<gene>
    <name evidence="2" type="ORF">NBR_LOCUS13581</name>
</gene>
<reference evidence="2 3" key="2">
    <citation type="submission" date="2018-11" db="EMBL/GenBank/DDBJ databases">
        <authorList>
            <consortium name="Pathogen Informatics"/>
        </authorList>
    </citation>
    <scope>NUCLEOTIDE SEQUENCE [LARGE SCALE GENOMIC DNA]</scope>
</reference>
<reference evidence="4" key="1">
    <citation type="submission" date="2016-04" db="UniProtKB">
        <authorList>
            <consortium name="WormBaseParasite"/>
        </authorList>
    </citation>
    <scope>IDENTIFICATION</scope>
</reference>
<dbReference type="WBParaSite" id="NBR_0001358001-mRNA-1">
    <property type="protein sequence ID" value="NBR_0001358001-mRNA-1"/>
    <property type="gene ID" value="NBR_0001358001"/>
</dbReference>
<evidence type="ECO:0000313" key="2">
    <source>
        <dbReference type="EMBL" id="VDL77170.1"/>
    </source>
</evidence>
<feature type="compositionally biased region" description="Acidic residues" evidence="1">
    <location>
        <begin position="164"/>
        <end position="179"/>
    </location>
</feature>
<dbReference type="Proteomes" id="UP000271162">
    <property type="component" value="Unassembled WGS sequence"/>
</dbReference>
<accession>A0A0N4YAY1</accession>
<evidence type="ECO:0000313" key="4">
    <source>
        <dbReference type="WBParaSite" id="NBR_0001358001-mRNA-1"/>
    </source>
</evidence>
<dbReference type="EMBL" id="UYSL01021086">
    <property type="protein sequence ID" value="VDL77170.1"/>
    <property type="molecule type" value="Genomic_DNA"/>
</dbReference>
<dbReference type="AlphaFoldDB" id="A0A0N4YAY1"/>
<organism evidence="4">
    <name type="scientific">Nippostrongylus brasiliensis</name>
    <name type="common">Rat hookworm</name>
    <dbReference type="NCBI Taxonomy" id="27835"/>
    <lineage>
        <taxon>Eukaryota</taxon>
        <taxon>Metazoa</taxon>
        <taxon>Ecdysozoa</taxon>
        <taxon>Nematoda</taxon>
        <taxon>Chromadorea</taxon>
        <taxon>Rhabditida</taxon>
        <taxon>Rhabditina</taxon>
        <taxon>Rhabditomorpha</taxon>
        <taxon>Strongyloidea</taxon>
        <taxon>Heligmosomidae</taxon>
        <taxon>Nippostrongylus</taxon>
    </lineage>
</organism>
<name>A0A0N4YAY1_NIPBR</name>
<evidence type="ECO:0000256" key="1">
    <source>
        <dbReference type="SAM" id="MobiDB-lite"/>
    </source>
</evidence>
<feature type="compositionally biased region" description="Acidic residues" evidence="1">
    <location>
        <begin position="197"/>
        <end position="216"/>
    </location>
</feature>
<feature type="compositionally biased region" description="Basic and acidic residues" evidence="1">
    <location>
        <begin position="351"/>
        <end position="363"/>
    </location>
</feature>
<sequence>MADLEPRQASFCQRICCCMTATTKEPPVQLIRSGALQTSTTPMTTNGHISVADQTIDKLDDVNHTDHRLRVAVGDGVDPSQAPVHEKRPHDYAMNDMMMDEILGGNEDKHDEHGKAIVEDVISISTDVIEEVDEVELSRLRLNSTSLHPAESPTHAEDQKSLEEAAESQSDDEEIEVIVEEVTISLAEPSTSKGEEESTESEEEEDDEDASEEEEQSEKSSESVETAVHEDASQSENVLEKERQGTIGPSVIQVGRYSDTDDDVIIEAFDPPSLPPKSIMYADTSSEEDSDDDDEADQEVMPPVQRSQRIMNIDQLRTDPMPNDDAESGSSTMDGAGTNPFDSSSSSSDDDLSRKLADRKTSDDEGVVVTRIVVRNDGRPDVLSSGEVKLNLDGREAITDEEFSEKLI</sequence>
<proteinExistence type="predicted"/>